<name>A0ABS5GBE6_9BRAD</name>
<dbReference type="Proteomes" id="UP001314635">
    <property type="component" value="Unassembled WGS sequence"/>
</dbReference>
<keyword evidence="3 4" id="KW-0472">Membrane</keyword>
<gene>
    <name evidence="6" type="ORF">JQ619_19310</name>
</gene>
<evidence type="ECO:0000256" key="1">
    <source>
        <dbReference type="ARBA" id="ARBA00022692"/>
    </source>
</evidence>
<feature type="transmembrane region" description="Helical" evidence="4">
    <location>
        <begin position="52"/>
        <end position="74"/>
    </location>
</feature>
<dbReference type="InterPro" id="IPR052952">
    <property type="entry name" value="MFS-Transporter"/>
</dbReference>
<feature type="transmembrane region" description="Helical" evidence="4">
    <location>
        <begin position="86"/>
        <end position="103"/>
    </location>
</feature>
<sequence length="411" mass="43431">MTIVAGKSQSVETAPKNIWTVLAIAVAAQTAGSFVAQGVYVMVPIWREAFDISLAVASLAVTFMNGGQIITMFLLGKAIDRHGERIVVSLMMLGMGAAAFLCAGLATSFWATLACMTFLGMTYAAVQPGGTRAIIRWFPPHRRGLATGFRQAAVPLGTALAAVSLPLTAYAYGWRASALLLGSVAVAGGAMFWAFYREPLEPMSATERVLPLRDLLKAVGQDPLFWPVLWAGVTMSALQFTLTAHVIGFLSSGLGLSVKTAASLFSFAQLLGIPGRILLPSLSDRWFPGRRIRSLAWTMMIAAATVGSFALLEAGTPQAAIVLLLILLGVFGIGWFPLYLLQVAEMAPRSSIASTVSLATTLCMIAMATGPFIFGLLVDQSGYAVAWIALVLPVAVSALSLLRGRTLRAAS</sequence>
<dbReference type="PANTHER" id="PTHR23527">
    <property type="entry name" value="BLL3282 PROTEIN"/>
    <property type="match status" value="1"/>
</dbReference>
<accession>A0ABS5GBE6</accession>
<feature type="transmembrane region" description="Helical" evidence="4">
    <location>
        <begin position="152"/>
        <end position="172"/>
    </location>
</feature>
<evidence type="ECO:0000259" key="5">
    <source>
        <dbReference type="PROSITE" id="PS50850"/>
    </source>
</evidence>
<feature type="transmembrane region" description="Helical" evidence="4">
    <location>
        <begin position="224"/>
        <end position="250"/>
    </location>
</feature>
<dbReference type="CDD" id="cd17475">
    <property type="entry name" value="MFS_MT3072_like"/>
    <property type="match status" value="1"/>
</dbReference>
<evidence type="ECO:0000313" key="6">
    <source>
        <dbReference type="EMBL" id="MBR1137926.1"/>
    </source>
</evidence>
<proteinExistence type="predicted"/>
<feature type="transmembrane region" description="Helical" evidence="4">
    <location>
        <begin position="294"/>
        <end position="312"/>
    </location>
</feature>
<feature type="domain" description="Major facilitator superfamily (MFS) profile" evidence="5">
    <location>
        <begin position="18"/>
        <end position="411"/>
    </location>
</feature>
<feature type="transmembrane region" description="Helical" evidence="4">
    <location>
        <begin position="178"/>
        <end position="196"/>
    </location>
</feature>
<dbReference type="InterPro" id="IPR011701">
    <property type="entry name" value="MFS"/>
</dbReference>
<keyword evidence="1 4" id="KW-0812">Transmembrane</keyword>
<keyword evidence="7" id="KW-1185">Reference proteome</keyword>
<organism evidence="6 7">
    <name type="scientific">Bradyrhizobium denitrificans</name>
    <dbReference type="NCBI Taxonomy" id="2734912"/>
    <lineage>
        <taxon>Bacteria</taxon>
        <taxon>Pseudomonadati</taxon>
        <taxon>Pseudomonadota</taxon>
        <taxon>Alphaproteobacteria</taxon>
        <taxon>Hyphomicrobiales</taxon>
        <taxon>Nitrobacteraceae</taxon>
        <taxon>Bradyrhizobium</taxon>
    </lineage>
</organism>
<protein>
    <submittedName>
        <fullName evidence="6">MFS transporter</fullName>
    </submittedName>
</protein>
<dbReference type="PANTHER" id="PTHR23527:SF1">
    <property type="entry name" value="BLL3282 PROTEIN"/>
    <property type="match status" value="1"/>
</dbReference>
<reference evidence="7" key="1">
    <citation type="journal article" date="2021" name="ISME J.">
        <title>Evolutionary origin and ecological implication of a unique nif island in free-living Bradyrhizobium lineages.</title>
        <authorList>
            <person name="Tao J."/>
        </authorList>
    </citation>
    <scope>NUCLEOTIDE SEQUENCE [LARGE SCALE GENOMIC DNA]</scope>
    <source>
        <strain evidence="7">SZCCT0094</strain>
    </source>
</reference>
<dbReference type="EMBL" id="JAFCLK010000017">
    <property type="protein sequence ID" value="MBR1137926.1"/>
    <property type="molecule type" value="Genomic_DNA"/>
</dbReference>
<feature type="transmembrane region" description="Helical" evidence="4">
    <location>
        <begin position="318"/>
        <end position="340"/>
    </location>
</feature>
<dbReference type="InterPro" id="IPR020846">
    <property type="entry name" value="MFS_dom"/>
</dbReference>
<dbReference type="InterPro" id="IPR036259">
    <property type="entry name" value="MFS_trans_sf"/>
</dbReference>
<evidence type="ECO:0000256" key="2">
    <source>
        <dbReference type="ARBA" id="ARBA00022989"/>
    </source>
</evidence>
<evidence type="ECO:0000313" key="7">
    <source>
        <dbReference type="Proteomes" id="UP001314635"/>
    </source>
</evidence>
<keyword evidence="2 4" id="KW-1133">Transmembrane helix</keyword>
<feature type="transmembrane region" description="Helical" evidence="4">
    <location>
        <begin position="21"/>
        <end position="46"/>
    </location>
</feature>
<evidence type="ECO:0000256" key="3">
    <source>
        <dbReference type="ARBA" id="ARBA00023136"/>
    </source>
</evidence>
<feature type="transmembrane region" description="Helical" evidence="4">
    <location>
        <begin position="384"/>
        <end position="402"/>
    </location>
</feature>
<dbReference type="PROSITE" id="PS50850">
    <property type="entry name" value="MFS"/>
    <property type="match status" value="1"/>
</dbReference>
<dbReference type="SUPFAM" id="SSF103473">
    <property type="entry name" value="MFS general substrate transporter"/>
    <property type="match status" value="1"/>
</dbReference>
<dbReference type="Gene3D" id="1.20.1250.20">
    <property type="entry name" value="MFS general substrate transporter like domains"/>
    <property type="match status" value="2"/>
</dbReference>
<feature type="transmembrane region" description="Helical" evidence="4">
    <location>
        <begin position="352"/>
        <end position="378"/>
    </location>
</feature>
<evidence type="ECO:0000256" key="4">
    <source>
        <dbReference type="SAM" id="Phobius"/>
    </source>
</evidence>
<dbReference type="Pfam" id="PF07690">
    <property type="entry name" value="MFS_1"/>
    <property type="match status" value="1"/>
</dbReference>
<comment type="caution">
    <text evidence="6">The sequence shown here is derived from an EMBL/GenBank/DDBJ whole genome shotgun (WGS) entry which is preliminary data.</text>
</comment>